<protein>
    <submittedName>
        <fullName evidence="2">Uncharacterized protein</fullName>
    </submittedName>
</protein>
<dbReference type="RefSeq" id="WP_107941417.1">
    <property type="nucleotide sequence ID" value="NZ_QANS01000007.1"/>
</dbReference>
<reference evidence="2 3" key="1">
    <citation type="submission" date="2018-04" db="EMBL/GenBank/DDBJ databases">
        <title>Novel species isolated from glacier.</title>
        <authorList>
            <person name="Liu Q."/>
            <person name="Xin Y.-H."/>
        </authorList>
    </citation>
    <scope>NUCLEOTIDE SEQUENCE [LARGE SCALE GENOMIC DNA]</scope>
    <source>
        <strain evidence="2 3">GT1R17</strain>
    </source>
</reference>
<accession>A0A2T5MBY9</accession>
<dbReference type="EMBL" id="QANS01000007">
    <property type="protein sequence ID" value="PTU30071.1"/>
    <property type="molecule type" value="Genomic_DNA"/>
</dbReference>
<organism evidence="2 3">
    <name type="scientific">Stenotrophobium rhamnosiphilum</name>
    <dbReference type="NCBI Taxonomy" id="2029166"/>
    <lineage>
        <taxon>Bacteria</taxon>
        <taxon>Pseudomonadati</taxon>
        <taxon>Pseudomonadota</taxon>
        <taxon>Gammaproteobacteria</taxon>
        <taxon>Nevskiales</taxon>
        <taxon>Nevskiaceae</taxon>
        <taxon>Stenotrophobium</taxon>
    </lineage>
</organism>
<comment type="caution">
    <text evidence="2">The sequence shown here is derived from an EMBL/GenBank/DDBJ whole genome shotgun (WGS) entry which is preliminary data.</text>
</comment>
<keyword evidence="1" id="KW-0472">Membrane</keyword>
<feature type="transmembrane region" description="Helical" evidence="1">
    <location>
        <begin position="68"/>
        <end position="91"/>
    </location>
</feature>
<feature type="transmembrane region" description="Helical" evidence="1">
    <location>
        <begin position="30"/>
        <end position="56"/>
    </location>
</feature>
<dbReference type="OrthoDB" id="6120713at2"/>
<keyword evidence="1" id="KW-0812">Transmembrane</keyword>
<keyword evidence="1" id="KW-1133">Transmembrane helix</keyword>
<sequence length="93" mass="10335">MNYLIGVGGVALFQALVSYGTMLAGTGNGSFVGLGAMLFAIMGIPTTAFLNFIFMYENRKHPERPYRLRMFLVSAVLPLIQLVLFVLVKLYRI</sequence>
<gene>
    <name evidence="2" type="ORF">CJD38_16115</name>
</gene>
<dbReference type="Proteomes" id="UP000244248">
    <property type="component" value="Unassembled WGS sequence"/>
</dbReference>
<evidence type="ECO:0000313" key="3">
    <source>
        <dbReference type="Proteomes" id="UP000244248"/>
    </source>
</evidence>
<dbReference type="AlphaFoldDB" id="A0A2T5MBY9"/>
<evidence type="ECO:0000313" key="2">
    <source>
        <dbReference type="EMBL" id="PTU30071.1"/>
    </source>
</evidence>
<keyword evidence="3" id="KW-1185">Reference proteome</keyword>
<evidence type="ECO:0000256" key="1">
    <source>
        <dbReference type="SAM" id="Phobius"/>
    </source>
</evidence>
<proteinExistence type="predicted"/>
<name>A0A2T5MBY9_9GAMM</name>